<gene>
    <name evidence="2" type="ORF">QBC40DRAFT_270825</name>
</gene>
<name>A0AAN7B0W5_9PEZI</name>
<dbReference type="AlphaFoldDB" id="A0AAN7B0W5"/>
<feature type="compositionally biased region" description="Pro residues" evidence="1">
    <location>
        <begin position="57"/>
        <end position="67"/>
    </location>
</feature>
<accession>A0AAN7B0W5</accession>
<reference evidence="2" key="1">
    <citation type="journal article" date="2023" name="Mol. Phylogenet. Evol.">
        <title>Genome-scale phylogeny and comparative genomics of the fungal order Sordariales.</title>
        <authorList>
            <person name="Hensen N."/>
            <person name="Bonometti L."/>
            <person name="Westerberg I."/>
            <person name="Brannstrom I.O."/>
            <person name="Guillou S."/>
            <person name="Cros-Aarteil S."/>
            <person name="Calhoun S."/>
            <person name="Haridas S."/>
            <person name="Kuo A."/>
            <person name="Mondo S."/>
            <person name="Pangilinan J."/>
            <person name="Riley R."/>
            <person name="LaButti K."/>
            <person name="Andreopoulos B."/>
            <person name="Lipzen A."/>
            <person name="Chen C."/>
            <person name="Yan M."/>
            <person name="Daum C."/>
            <person name="Ng V."/>
            <person name="Clum A."/>
            <person name="Steindorff A."/>
            <person name="Ohm R.A."/>
            <person name="Martin F."/>
            <person name="Silar P."/>
            <person name="Natvig D.O."/>
            <person name="Lalanne C."/>
            <person name="Gautier V."/>
            <person name="Ament-Velasquez S.L."/>
            <person name="Kruys A."/>
            <person name="Hutchinson M.I."/>
            <person name="Powell A.J."/>
            <person name="Barry K."/>
            <person name="Miller A.N."/>
            <person name="Grigoriev I.V."/>
            <person name="Debuchy R."/>
            <person name="Gladieux P."/>
            <person name="Hiltunen Thoren M."/>
            <person name="Johannesson H."/>
        </authorList>
    </citation>
    <scope>NUCLEOTIDE SEQUENCE</scope>
    <source>
        <strain evidence="2">CBS 315.58</strain>
    </source>
</reference>
<protein>
    <submittedName>
        <fullName evidence="2">Uncharacterized protein</fullName>
    </submittedName>
</protein>
<reference evidence="2" key="2">
    <citation type="submission" date="2023-05" db="EMBL/GenBank/DDBJ databases">
        <authorList>
            <consortium name="Lawrence Berkeley National Laboratory"/>
            <person name="Steindorff A."/>
            <person name="Hensen N."/>
            <person name="Bonometti L."/>
            <person name="Westerberg I."/>
            <person name="Brannstrom I.O."/>
            <person name="Guillou S."/>
            <person name="Cros-Aarteil S."/>
            <person name="Calhoun S."/>
            <person name="Haridas S."/>
            <person name="Kuo A."/>
            <person name="Mondo S."/>
            <person name="Pangilinan J."/>
            <person name="Riley R."/>
            <person name="Labutti K."/>
            <person name="Andreopoulos B."/>
            <person name="Lipzen A."/>
            <person name="Chen C."/>
            <person name="Yanf M."/>
            <person name="Daum C."/>
            <person name="Ng V."/>
            <person name="Clum A."/>
            <person name="Ohm R."/>
            <person name="Martin F."/>
            <person name="Silar P."/>
            <person name="Natvig D."/>
            <person name="Lalanne C."/>
            <person name="Gautier V."/>
            <person name="Ament-Velasquez S.L."/>
            <person name="Kruys A."/>
            <person name="Hutchinson M.I."/>
            <person name="Powell A.J."/>
            <person name="Barry K."/>
            <person name="Miller A.N."/>
            <person name="Grigoriev I.V."/>
            <person name="Debuchy R."/>
            <person name="Gladieux P."/>
            <person name="Thoren M.H."/>
            <person name="Johannesson H."/>
        </authorList>
    </citation>
    <scope>NUCLEOTIDE SEQUENCE</scope>
    <source>
        <strain evidence="2">CBS 315.58</strain>
    </source>
</reference>
<dbReference type="EMBL" id="MU863875">
    <property type="protein sequence ID" value="KAK4205762.1"/>
    <property type="molecule type" value="Genomic_DNA"/>
</dbReference>
<evidence type="ECO:0000256" key="1">
    <source>
        <dbReference type="SAM" id="MobiDB-lite"/>
    </source>
</evidence>
<comment type="caution">
    <text evidence="2">The sequence shown here is derived from an EMBL/GenBank/DDBJ whole genome shotgun (WGS) entry which is preliminary data.</text>
</comment>
<keyword evidence="3" id="KW-1185">Reference proteome</keyword>
<dbReference type="PANTHER" id="PTHR39474:SF1">
    <property type="entry name" value="FUNGAL SPECIFIC TRANSCRIPTION FACTOR"/>
    <property type="match status" value="1"/>
</dbReference>
<dbReference type="Proteomes" id="UP001303160">
    <property type="component" value="Unassembled WGS sequence"/>
</dbReference>
<evidence type="ECO:0000313" key="3">
    <source>
        <dbReference type="Proteomes" id="UP001303160"/>
    </source>
</evidence>
<sequence length="213" mass="22790">MPLRPQLFHLARRTYRTFLPSSPTTTTTLTQLIPHHNRQRHHHHQTRRTMASVPDPSTSPTPGPSPSQPSTLPAAPASTSAAVRSAAHVEQDAATAPSSTTTTTNDMSTTAATQDSSSGDGAIPKPLPPALPAPGTETESPQDKTTTVVVNGAPISLDALGPMVVNRDGTLARIANWQEMSSFERENTLRILGKRNQLRLATLRGDDNAEKKD</sequence>
<feature type="region of interest" description="Disordered" evidence="1">
    <location>
        <begin position="35"/>
        <end position="145"/>
    </location>
</feature>
<feature type="compositionally biased region" description="Low complexity" evidence="1">
    <location>
        <begin position="68"/>
        <end position="86"/>
    </location>
</feature>
<evidence type="ECO:0000313" key="2">
    <source>
        <dbReference type="EMBL" id="KAK4205762.1"/>
    </source>
</evidence>
<feature type="compositionally biased region" description="Basic residues" evidence="1">
    <location>
        <begin position="35"/>
        <end position="47"/>
    </location>
</feature>
<feature type="compositionally biased region" description="Low complexity" evidence="1">
    <location>
        <begin position="93"/>
        <end position="113"/>
    </location>
</feature>
<dbReference type="PANTHER" id="PTHR39474">
    <property type="entry name" value="UNNAMED PRODUCT"/>
    <property type="match status" value="1"/>
</dbReference>
<proteinExistence type="predicted"/>
<organism evidence="2 3">
    <name type="scientific">Triangularia verruculosa</name>
    <dbReference type="NCBI Taxonomy" id="2587418"/>
    <lineage>
        <taxon>Eukaryota</taxon>
        <taxon>Fungi</taxon>
        <taxon>Dikarya</taxon>
        <taxon>Ascomycota</taxon>
        <taxon>Pezizomycotina</taxon>
        <taxon>Sordariomycetes</taxon>
        <taxon>Sordariomycetidae</taxon>
        <taxon>Sordariales</taxon>
        <taxon>Podosporaceae</taxon>
        <taxon>Triangularia</taxon>
    </lineage>
</organism>